<dbReference type="SUPFAM" id="SSF53774">
    <property type="entry name" value="Glutaminase/Asparaginase"/>
    <property type="match status" value="1"/>
</dbReference>
<dbReference type="Gene3D" id="3.40.50.40">
    <property type="match status" value="1"/>
</dbReference>
<dbReference type="Gene3D" id="3.40.50.1170">
    <property type="entry name" value="L-asparaginase, N-terminal domain"/>
    <property type="match status" value="1"/>
</dbReference>
<dbReference type="PANTHER" id="PTHR11707:SF28">
    <property type="entry name" value="60 KDA LYSOPHOSPHOLIPASE"/>
    <property type="match status" value="1"/>
</dbReference>
<dbReference type="InterPro" id="IPR006033">
    <property type="entry name" value="AsnA_fam"/>
</dbReference>
<evidence type="ECO:0000256" key="2">
    <source>
        <dbReference type="ARBA" id="ARBA00012920"/>
    </source>
</evidence>
<dbReference type="Pfam" id="PF00710">
    <property type="entry name" value="Asparaginase"/>
    <property type="match status" value="1"/>
</dbReference>
<evidence type="ECO:0000313" key="8">
    <source>
        <dbReference type="EMBL" id="MEM5535082.1"/>
    </source>
</evidence>
<dbReference type="InterPro" id="IPR027473">
    <property type="entry name" value="L-asparaginase_C"/>
</dbReference>
<dbReference type="InterPro" id="IPR027475">
    <property type="entry name" value="Asparaginase/glutaminase_AS2"/>
</dbReference>
<dbReference type="PROSITE" id="PS51732">
    <property type="entry name" value="ASN_GLN_ASE_3"/>
    <property type="match status" value="1"/>
</dbReference>
<sequence>MNTKILIIYTGGTIGMEASDKGYVPISGFESLIRDRLAHSHHALLPDFDMLELSPLIDSANLTPSHWHDMADIVIKHYDDYDGFIILHGTDTMAYSASMLSFILQGLAKPVIFTGSQIPLSQLRNDALDNLITTMLLATDSAINEVCLYFSGRLLRGNRASKVKATGLDAFNSPNFPWLGQVGLNIELHSNLFLPQKAQQFVNPSFKKNAVAILPIYPGMNGKHAELLSSDPDCKAIILRSYGVGNLPDQNTALIEAIAAAAQQGIVFVNSSQCLQAEVLQGQYACSSVLNDIGVIPGAEMTVEAVFCKLHFLVATVSSTTAIRDAFPHPLAGEVND</sequence>
<evidence type="ECO:0000259" key="7">
    <source>
        <dbReference type="Pfam" id="PF17763"/>
    </source>
</evidence>
<dbReference type="InterPro" id="IPR006034">
    <property type="entry name" value="Asparaginase/glutaminase-like"/>
</dbReference>
<evidence type="ECO:0000313" key="9">
    <source>
        <dbReference type="Proteomes" id="UP001449225"/>
    </source>
</evidence>
<proteinExistence type="inferred from homology"/>
<evidence type="ECO:0000256" key="4">
    <source>
        <dbReference type="PROSITE-ProRule" id="PRU10099"/>
    </source>
</evidence>
<comment type="similarity">
    <text evidence="1">Belongs to the asparaginase 1 family.</text>
</comment>
<name>A0ABU9TMY4_9GAMM</name>
<evidence type="ECO:0000259" key="6">
    <source>
        <dbReference type="Pfam" id="PF00710"/>
    </source>
</evidence>
<feature type="domain" description="L-asparaginase N-terminal" evidence="6">
    <location>
        <begin position="4"/>
        <end position="191"/>
    </location>
</feature>
<accession>A0ABU9TMY4</accession>
<comment type="caution">
    <text evidence="8">The sequence shown here is derived from an EMBL/GenBank/DDBJ whole genome shotgun (WGS) entry which is preliminary data.</text>
</comment>
<protein>
    <recommendedName>
        <fullName evidence="2">asparaginase</fullName>
        <ecNumber evidence="2">3.5.1.1</ecNumber>
    </recommendedName>
</protein>
<feature type="active site" evidence="5">
    <location>
        <position position="90"/>
    </location>
</feature>
<keyword evidence="9" id="KW-1185">Reference proteome</keyword>
<dbReference type="InterPro" id="IPR040919">
    <property type="entry name" value="Asparaginase_C"/>
</dbReference>
<dbReference type="InterPro" id="IPR027474">
    <property type="entry name" value="L-asparaginase_N"/>
</dbReference>
<dbReference type="InterPro" id="IPR037152">
    <property type="entry name" value="L-asparaginase_N_sf"/>
</dbReference>
<dbReference type="CDD" id="cd08963">
    <property type="entry name" value="L-asparaginase_I"/>
    <property type="match status" value="1"/>
</dbReference>
<dbReference type="PROSITE" id="PS00144">
    <property type="entry name" value="ASN_GLN_ASE_1"/>
    <property type="match status" value="1"/>
</dbReference>
<evidence type="ECO:0000256" key="1">
    <source>
        <dbReference type="ARBA" id="ARBA00010518"/>
    </source>
</evidence>
<dbReference type="PRINTS" id="PR00139">
    <property type="entry name" value="ASNGLNASE"/>
</dbReference>
<dbReference type="SMART" id="SM00870">
    <property type="entry name" value="Asparaginase"/>
    <property type="match status" value="1"/>
</dbReference>
<dbReference type="InterPro" id="IPR036152">
    <property type="entry name" value="Asp/glu_Ase-like_sf"/>
</dbReference>
<dbReference type="EC" id="3.5.1.1" evidence="2"/>
<dbReference type="PIRSF" id="PIRSF001220">
    <property type="entry name" value="L-ASNase_gatD"/>
    <property type="match status" value="1"/>
</dbReference>
<dbReference type="Pfam" id="PF17763">
    <property type="entry name" value="Asparaginase_C"/>
    <property type="match status" value="1"/>
</dbReference>
<feature type="domain" description="Asparaginase/glutaminase C-terminal" evidence="7">
    <location>
        <begin position="211"/>
        <end position="327"/>
    </location>
</feature>
<dbReference type="SFLD" id="SFLDS00057">
    <property type="entry name" value="Glutaminase/Asparaginase"/>
    <property type="match status" value="1"/>
</dbReference>
<dbReference type="PROSITE" id="PS00917">
    <property type="entry name" value="ASN_GLN_ASE_2"/>
    <property type="match status" value="1"/>
</dbReference>
<dbReference type="InterPro" id="IPR041725">
    <property type="entry name" value="L-asparaginase_I"/>
</dbReference>
<feature type="active site" evidence="4">
    <location>
        <position position="13"/>
    </location>
</feature>
<dbReference type="EMBL" id="JBBMRA010000001">
    <property type="protein sequence ID" value="MEM5535082.1"/>
    <property type="molecule type" value="Genomic_DNA"/>
</dbReference>
<dbReference type="RefSeq" id="WP_342853501.1">
    <property type="nucleotide sequence ID" value="NZ_JBBMRA010000001.1"/>
</dbReference>
<dbReference type="InterPro" id="IPR020827">
    <property type="entry name" value="Asparaginase/glutaminase_AS1"/>
</dbReference>
<reference evidence="8 9" key="1">
    <citation type="submission" date="2024-03" db="EMBL/GenBank/DDBJ databases">
        <title>Community enrichment and isolation of bacterial strains for fucoidan degradation.</title>
        <authorList>
            <person name="Sichert A."/>
        </authorList>
    </citation>
    <scope>NUCLEOTIDE SEQUENCE [LARGE SCALE GENOMIC DNA]</scope>
    <source>
        <strain evidence="8 9">AS76</strain>
    </source>
</reference>
<organism evidence="8 9">
    <name type="scientific">Neptuniibacter pectenicola</name>
    <dbReference type="NCBI Taxonomy" id="1806669"/>
    <lineage>
        <taxon>Bacteria</taxon>
        <taxon>Pseudomonadati</taxon>
        <taxon>Pseudomonadota</taxon>
        <taxon>Gammaproteobacteria</taxon>
        <taxon>Oceanospirillales</taxon>
        <taxon>Oceanospirillaceae</taxon>
        <taxon>Neptuniibacter</taxon>
    </lineage>
</organism>
<dbReference type="GO" id="GO:0004067">
    <property type="term" value="F:asparaginase activity"/>
    <property type="evidence" value="ECO:0007669"/>
    <property type="project" value="UniProtKB-EC"/>
</dbReference>
<evidence type="ECO:0000256" key="5">
    <source>
        <dbReference type="PROSITE-ProRule" id="PRU10100"/>
    </source>
</evidence>
<dbReference type="PIRSF" id="PIRSF500176">
    <property type="entry name" value="L_ASNase"/>
    <property type="match status" value="1"/>
</dbReference>
<dbReference type="Proteomes" id="UP001449225">
    <property type="component" value="Unassembled WGS sequence"/>
</dbReference>
<keyword evidence="3 8" id="KW-0378">Hydrolase</keyword>
<dbReference type="PANTHER" id="PTHR11707">
    <property type="entry name" value="L-ASPARAGINASE"/>
    <property type="match status" value="1"/>
</dbReference>
<gene>
    <name evidence="8" type="ORF">WNY58_01635</name>
</gene>
<dbReference type="NCBIfam" id="TIGR00519">
    <property type="entry name" value="asnASE_I"/>
    <property type="match status" value="1"/>
</dbReference>
<evidence type="ECO:0000256" key="3">
    <source>
        <dbReference type="ARBA" id="ARBA00022801"/>
    </source>
</evidence>